<evidence type="ECO:0000256" key="4">
    <source>
        <dbReference type="ARBA" id="ARBA00022695"/>
    </source>
</evidence>
<dbReference type="GO" id="GO:0046872">
    <property type="term" value="F:metal ion binding"/>
    <property type="evidence" value="ECO:0007669"/>
    <property type="project" value="UniProtKB-KW"/>
</dbReference>
<evidence type="ECO:0000259" key="10">
    <source>
        <dbReference type="PROSITE" id="PS50522"/>
    </source>
</evidence>
<dbReference type="InterPro" id="IPR005093">
    <property type="entry name" value="RNArep_beta"/>
</dbReference>
<feature type="binding site" evidence="9">
    <location>
        <position position="453"/>
    </location>
    <ligand>
        <name>Mg(2+)</name>
        <dbReference type="ChEBI" id="CHEBI:18420"/>
        <label>2</label>
    </ligand>
</feature>
<keyword evidence="3" id="KW-0808">Transferase</keyword>
<dbReference type="InterPro" id="IPR043502">
    <property type="entry name" value="DNA/RNA_pol_sf"/>
</dbReference>
<keyword evidence="2 11" id="KW-0696">RNA-directed RNA polymerase</keyword>
<evidence type="ECO:0000256" key="8">
    <source>
        <dbReference type="ARBA" id="ARBA00048744"/>
    </source>
</evidence>
<dbReference type="SUPFAM" id="SSF56672">
    <property type="entry name" value="DNA/RNA polymerases"/>
    <property type="match status" value="1"/>
</dbReference>
<accession>A0A514DCK4</accession>
<sequence>MVFLRGARLHLDNGRVDISSDSIVLPQEFNYGDNDYFIKVFIFTYVKLLCDSPLNSLDDTSKHKPLRVHLRFLRYLCTNDIRVVIKTFSGFADAILHSEFSSGSDSSTRVFHDFMTGTPIFKEYHEWIRTGRPELLKYVLTFLRFGKKLNYIDPQLNSTAFRGWLEVEETLRTLEFKDEDVASLRTIISELVGRLDVDLLLPKFGTGNVSESTIRGVYDKLGSLSITPKLAYAFQRQRPFRGAEEGFGSLRAMKQSGSSLELGRLKFVPKDISKSRSICMEPNASMYFQQEVLRWVRRSFDRSPISRFVHLDDQSHNQEAAVHGSKYLCTDTIDLSSASDSVHTELVKRTFPRDWLMYLYATRTSRVRTPDGSIRVLNKFAPMGSALCFPVQCIIFTAVSIYAYMSFTQGKATGSWTCSRDDVVKLLNSIYRVRSDSSPFRKRLEPPVVFGDDIVVDSRTTDIVIATLQRLGFSVNVDKSFTGSSSFRESCGVYAYEGLDVTPVLFRIPFFKRGEVWDAKVYTSFLGGINNMRDNGYQNVATFLLSVVKDQGFKYPIPFTTDPCGFGVFTLKKHEVASEALRWNADWQITEELIQGIGPRKTKQAKPENLDEYRLDQWWRSRIAGKPPLPFGRGLVIRPQETRLVPTWARCE</sequence>
<evidence type="ECO:0000256" key="6">
    <source>
        <dbReference type="ARBA" id="ARBA00022953"/>
    </source>
</evidence>
<keyword evidence="6" id="KW-0693">Viral RNA replication</keyword>
<evidence type="ECO:0000256" key="9">
    <source>
        <dbReference type="PIRSR" id="PIRSR605093-1"/>
    </source>
</evidence>
<comment type="cofactor">
    <cofactor evidence="9">
        <name>Mg(2+)</name>
        <dbReference type="ChEBI" id="CHEBI:18420"/>
    </cofactor>
    <text evidence="9">Binds 2 Mg(2+) per subunit.</text>
</comment>
<gene>
    <name evidence="11" type="ORF">H2RhizoL81093e2663_000001</name>
</gene>
<keyword evidence="9" id="KW-0460">Magnesium</keyword>
<evidence type="ECO:0000256" key="7">
    <source>
        <dbReference type="ARBA" id="ARBA00030248"/>
    </source>
</evidence>
<feature type="domain" description="RdRp catalytic" evidence="10">
    <location>
        <begin position="319"/>
        <end position="484"/>
    </location>
</feature>
<dbReference type="PROSITE" id="PS50522">
    <property type="entry name" value="RDRP_PHAGE"/>
    <property type="match status" value="1"/>
</dbReference>
<evidence type="ECO:0000256" key="5">
    <source>
        <dbReference type="ARBA" id="ARBA00022741"/>
    </source>
</evidence>
<evidence type="ECO:0000256" key="1">
    <source>
        <dbReference type="ARBA" id="ARBA00012494"/>
    </source>
</evidence>
<proteinExistence type="predicted"/>
<dbReference type="InterPro" id="IPR007096">
    <property type="entry name" value="RNA-dir_Rpol_cat_phage"/>
</dbReference>
<reference evidence="11" key="1">
    <citation type="submission" date="2019-05" db="EMBL/GenBank/DDBJ databases">
        <title>Metatranscriptomic reconstruction reveals RNA viruses with the potential to shape carbon cycling in soil.</title>
        <authorList>
            <person name="Starr E.P."/>
            <person name="Nuccio E."/>
            <person name="Pett-Ridge J."/>
            <person name="Banfield J.F."/>
            <person name="Firestone M.K."/>
        </authorList>
    </citation>
    <scope>NUCLEOTIDE SEQUENCE</scope>
    <source>
        <strain evidence="11">H2_Rhizo_Litter_8_scaffold_1093_e_2663</strain>
    </source>
</reference>
<dbReference type="GO" id="GO:0003968">
    <property type="term" value="F:RNA-directed RNA polymerase activity"/>
    <property type="evidence" value="ECO:0007669"/>
    <property type="project" value="UniProtKB-KW"/>
</dbReference>
<feature type="binding site" evidence="9">
    <location>
        <position position="452"/>
    </location>
    <ligand>
        <name>Mg(2+)</name>
        <dbReference type="ChEBI" id="CHEBI:18420"/>
        <label>2</label>
    </ligand>
</feature>
<dbReference type="GO" id="GO:0039694">
    <property type="term" value="P:viral RNA genome replication"/>
    <property type="evidence" value="ECO:0007669"/>
    <property type="project" value="InterPro"/>
</dbReference>
<keyword evidence="9" id="KW-0479">Metal-binding</keyword>
<dbReference type="EC" id="2.7.7.48" evidence="1"/>
<keyword evidence="4" id="KW-0548">Nucleotidyltransferase</keyword>
<name>A0A514DCK4_9VIRU</name>
<dbReference type="Pfam" id="PF03431">
    <property type="entry name" value="RNA_replicase_B"/>
    <property type="match status" value="2"/>
</dbReference>
<keyword evidence="5" id="KW-0547">Nucleotide-binding</keyword>
<dbReference type="GO" id="GO:0000166">
    <property type="term" value="F:nucleotide binding"/>
    <property type="evidence" value="ECO:0007669"/>
    <property type="project" value="UniProtKB-KW"/>
</dbReference>
<evidence type="ECO:0000256" key="2">
    <source>
        <dbReference type="ARBA" id="ARBA00022484"/>
    </source>
</evidence>
<protein>
    <recommendedName>
        <fullName evidence="1">RNA-directed RNA polymerase</fullName>
        <ecNumber evidence="1">2.7.7.48</ecNumber>
    </recommendedName>
    <alternativeName>
        <fullName evidence="7">RNA replicase beta chain</fullName>
    </alternativeName>
</protein>
<feature type="binding site" evidence="9">
    <location>
        <position position="334"/>
    </location>
    <ligand>
        <name>Mg(2+)</name>
        <dbReference type="ChEBI" id="CHEBI:18420"/>
        <label>2</label>
    </ligand>
</feature>
<comment type="catalytic activity">
    <reaction evidence="8">
        <text>RNA(n) + a ribonucleoside 5'-triphosphate = RNA(n+1) + diphosphate</text>
        <dbReference type="Rhea" id="RHEA:21248"/>
        <dbReference type="Rhea" id="RHEA-COMP:14527"/>
        <dbReference type="Rhea" id="RHEA-COMP:17342"/>
        <dbReference type="ChEBI" id="CHEBI:33019"/>
        <dbReference type="ChEBI" id="CHEBI:61557"/>
        <dbReference type="ChEBI" id="CHEBI:140395"/>
        <dbReference type="EC" id="2.7.7.48"/>
    </reaction>
</comment>
<evidence type="ECO:0000256" key="3">
    <source>
        <dbReference type="ARBA" id="ARBA00022679"/>
    </source>
</evidence>
<organism evidence="11">
    <name type="scientific">Leviviridae sp</name>
    <dbReference type="NCBI Taxonomy" id="2027243"/>
    <lineage>
        <taxon>Viruses</taxon>
        <taxon>Riboviria</taxon>
        <taxon>Orthornavirae</taxon>
        <taxon>Lenarviricota</taxon>
        <taxon>Leviviricetes</taxon>
        <taxon>Norzivirales</taxon>
        <taxon>Fiersviridae</taxon>
    </lineage>
</organism>
<dbReference type="EMBL" id="MN036182">
    <property type="protein sequence ID" value="QDH91358.1"/>
    <property type="molecule type" value="Genomic_RNA"/>
</dbReference>
<evidence type="ECO:0000313" key="11">
    <source>
        <dbReference type="EMBL" id="QDH91358.1"/>
    </source>
</evidence>